<sequence>QIVLGIASTFFGLPTRGDICAVFSFYHSDSAIMMIQGVMILQQILAILIHIRVALYLLEIVPDITGFCSRTKTLSRHIDHSHKHIGISVV</sequence>
<reference evidence="1" key="1">
    <citation type="submission" date="2023-10" db="EMBL/GenBank/DDBJ databases">
        <title>Genome assembly of Pristionchus species.</title>
        <authorList>
            <person name="Yoshida K."/>
            <person name="Sommer R.J."/>
        </authorList>
    </citation>
    <scope>NUCLEOTIDE SEQUENCE</scope>
    <source>
        <strain evidence="1">RS0144</strain>
    </source>
</reference>
<proteinExistence type="predicted"/>
<organism evidence="1 2">
    <name type="scientific">Pristionchus entomophagus</name>
    <dbReference type="NCBI Taxonomy" id="358040"/>
    <lineage>
        <taxon>Eukaryota</taxon>
        <taxon>Metazoa</taxon>
        <taxon>Ecdysozoa</taxon>
        <taxon>Nematoda</taxon>
        <taxon>Chromadorea</taxon>
        <taxon>Rhabditida</taxon>
        <taxon>Rhabditina</taxon>
        <taxon>Diplogasteromorpha</taxon>
        <taxon>Diplogasteroidea</taxon>
        <taxon>Neodiplogasteridae</taxon>
        <taxon>Pristionchus</taxon>
    </lineage>
</organism>
<evidence type="ECO:0008006" key="3">
    <source>
        <dbReference type="Google" id="ProtNLM"/>
    </source>
</evidence>
<keyword evidence="2" id="KW-1185">Reference proteome</keyword>
<dbReference type="AlphaFoldDB" id="A0AAV5UFF4"/>
<dbReference type="Proteomes" id="UP001432027">
    <property type="component" value="Unassembled WGS sequence"/>
</dbReference>
<name>A0AAV5UFF4_9BILA</name>
<feature type="non-terminal residue" evidence="1">
    <location>
        <position position="1"/>
    </location>
</feature>
<gene>
    <name evidence="1" type="ORF">PENTCL1PPCAC_27370</name>
</gene>
<protein>
    <recommendedName>
        <fullName evidence="3">G protein-coupled receptor</fullName>
    </recommendedName>
</protein>
<evidence type="ECO:0000313" key="1">
    <source>
        <dbReference type="EMBL" id="GMT05196.1"/>
    </source>
</evidence>
<dbReference type="EMBL" id="BTSX01000006">
    <property type="protein sequence ID" value="GMT05196.1"/>
    <property type="molecule type" value="Genomic_DNA"/>
</dbReference>
<accession>A0AAV5UFF4</accession>
<comment type="caution">
    <text evidence="1">The sequence shown here is derived from an EMBL/GenBank/DDBJ whole genome shotgun (WGS) entry which is preliminary data.</text>
</comment>
<evidence type="ECO:0000313" key="2">
    <source>
        <dbReference type="Proteomes" id="UP001432027"/>
    </source>
</evidence>